<accession>A0ABS9Q410</accession>
<protein>
    <submittedName>
        <fullName evidence="3">Amidohydrolase</fullName>
    </submittedName>
</protein>
<proteinExistence type="predicted"/>
<dbReference type="Pfam" id="PF07969">
    <property type="entry name" value="Amidohydro_3"/>
    <property type="match status" value="1"/>
</dbReference>
<dbReference type="Gene3D" id="3.10.310.70">
    <property type="match status" value="1"/>
</dbReference>
<keyword evidence="4" id="KW-1185">Reference proteome</keyword>
<dbReference type="SUPFAM" id="SSF51556">
    <property type="entry name" value="Metallo-dependent hydrolases"/>
    <property type="match status" value="1"/>
</dbReference>
<feature type="region of interest" description="Disordered" evidence="1">
    <location>
        <begin position="438"/>
        <end position="511"/>
    </location>
</feature>
<dbReference type="PANTHER" id="PTHR22642:SF2">
    <property type="entry name" value="PROTEIN LONG AFTER FAR-RED 3"/>
    <property type="match status" value="1"/>
</dbReference>
<evidence type="ECO:0000313" key="3">
    <source>
        <dbReference type="EMBL" id="MCG7322597.1"/>
    </source>
</evidence>
<comment type="caution">
    <text evidence="3">The sequence shown here is derived from an EMBL/GenBank/DDBJ whole genome shotgun (WGS) entry which is preliminary data.</text>
</comment>
<name>A0ABS9Q410_9MICO</name>
<evidence type="ECO:0000259" key="2">
    <source>
        <dbReference type="Pfam" id="PF07969"/>
    </source>
</evidence>
<feature type="domain" description="Amidohydrolase 3" evidence="2">
    <location>
        <begin position="50"/>
        <end position="445"/>
    </location>
</feature>
<dbReference type="InterPro" id="IPR011059">
    <property type="entry name" value="Metal-dep_hydrolase_composite"/>
</dbReference>
<dbReference type="InterPro" id="IPR033932">
    <property type="entry name" value="YtcJ-like"/>
</dbReference>
<gene>
    <name evidence="3" type="ORF">MHL29_11990</name>
</gene>
<dbReference type="Gene3D" id="2.30.40.10">
    <property type="entry name" value="Urease, subunit C, domain 1"/>
    <property type="match status" value="1"/>
</dbReference>
<organism evidence="3 4">
    <name type="scientific">Arsenicicoccus bolidensis</name>
    <dbReference type="NCBI Taxonomy" id="229480"/>
    <lineage>
        <taxon>Bacteria</taxon>
        <taxon>Bacillati</taxon>
        <taxon>Actinomycetota</taxon>
        <taxon>Actinomycetes</taxon>
        <taxon>Micrococcales</taxon>
        <taxon>Intrasporangiaceae</taxon>
        <taxon>Arsenicicoccus</taxon>
    </lineage>
</organism>
<dbReference type="SUPFAM" id="SSF51338">
    <property type="entry name" value="Composite domain of metallo-dependent hydrolases"/>
    <property type="match status" value="1"/>
</dbReference>
<dbReference type="InterPro" id="IPR013108">
    <property type="entry name" value="Amidohydro_3"/>
</dbReference>
<dbReference type="PANTHER" id="PTHR22642">
    <property type="entry name" value="IMIDAZOLONEPROPIONASE"/>
    <property type="match status" value="1"/>
</dbReference>
<dbReference type="CDD" id="cd01300">
    <property type="entry name" value="YtcJ_like"/>
    <property type="match status" value="1"/>
</dbReference>
<sequence length="511" mass="54757">MTRTLWIDATFRTLDPDRPTAAALLTEDEHVLAAGDVAELRAHTTGITSTIGLGGATVTPGLVDAHIHTAGYARDLTTVDMRGCTTQREALAEIARFVAGLEPGRWLFGGRWDANDWPEGLPDRDILDRVCPDRPAILPSIDGHTHWVSSLALQQLSIDDHTPDPPGGTIERDAVGRATGILRESATLAGEHLMTLHSGDLTDQLRVAQQRLLAVGLTGVHCFDGEDARAAYETLRAAGELAIRVHKSVPLTALDQAIDEGRRTGDGDAWLSTGPVKVFSDGALGSHTCHMGEPFPGGGHGMEVMSVPDLVDVVVRATRAGLGVATHAIGDEANHRVLTAYAEARRLAGPPDVRHRVEHTQHLRPGDVARLAALDVVASMQPTHCTSDIRLVERLLAGRDLRSYAWASLLRAGALVALGSDAPVEEPDPMAGIQAAVTRQEPETGHPQGDSSRTRDSRSTRRCTGSPSPRPGRPVWRHPRGRCARERPPISWPGAETPGGCRPPSWVRCAP</sequence>
<reference evidence="3 4" key="1">
    <citation type="submission" date="2022-02" db="EMBL/GenBank/DDBJ databases">
        <title>Uncovering new skin microbiome diversity through culturing and metagenomics.</title>
        <authorList>
            <person name="Conlan S."/>
            <person name="Deming C."/>
            <person name="Nisc Comparative Sequencing Program N."/>
            <person name="Segre J.A."/>
        </authorList>
    </citation>
    <scope>NUCLEOTIDE SEQUENCE [LARGE SCALE GENOMIC DNA]</scope>
    <source>
        <strain evidence="3 4">ACRQZ</strain>
    </source>
</reference>
<dbReference type="Proteomes" id="UP001521931">
    <property type="component" value="Unassembled WGS sequence"/>
</dbReference>
<dbReference type="EMBL" id="JAKRCV010000039">
    <property type="protein sequence ID" value="MCG7322597.1"/>
    <property type="molecule type" value="Genomic_DNA"/>
</dbReference>
<dbReference type="Gene3D" id="3.20.20.140">
    <property type="entry name" value="Metal-dependent hydrolases"/>
    <property type="match status" value="1"/>
</dbReference>
<evidence type="ECO:0000313" key="4">
    <source>
        <dbReference type="Proteomes" id="UP001521931"/>
    </source>
</evidence>
<evidence type="ECO:0000256" key="1">
    <source>
        <dbReference type="SAM" id="MobiDB-lite"/>
    </source>
</evidence>
<dbReference type="InterPro" id="IPR032466">
    <property type="entry name" value="Metal_Hydrolase"/>
</dbReference>